<dbReference type="OrthoDB" id="977540at2"/>
<dbReference type="Proteomes" id="UP000193804">
    <property type="component" value="Unassembled WGS sequence"/>
</dbReference>
<dbReference type="AlphaFoldDB" id="A0A1X7JI89"/>
<dbReference type="PANTHER" id="PTHR43335">
    <property type="entry name" value="ABC TRANSPORTER, ATP-BINDING PROTEIN"/>
    <property type="match status" value="1"/>
</dbReference>
<accession>A0A1X7JI89</accession>
<protein>
    <submittedName>
        <fullName evidence="6">ABC-2 type transport system ATP-binding protein</fullName>
    </submittedName>
</protein>
<dbReference type="Pfam" id="PF00005">
    <property type="entry name" value="ABC_tran"/>
    <property type="match status" value="1"/>
</dbReference>
<keyword evidence="2" id="KW-0813">Transport</keyword>
<name>A0A1X7JI89_9BACT</name>
<dbReference type="GO" id="GO:0005524">
    <property type="term" value="F:ATP binding"/>
    <property type="evidence" value="ECO:0007669"/>
    <property type="project" value="UniProtKB-KW"/>
</dbReference>
<keyword evidence="3" id="KW-0547">Nucleotide-binding</keyword>
<sequence length="300" mass="33017">MAEYILDISGLNKRYGNIQAVDNLELKVEKGTVFGLLGPNGSGKSTTLGILLGVVQKDSGDFKWFGEEPTASQRRRLGAILESPTFYPYLSGIQNLQIVCKIKEVPESRILEVLEQVGLANRATSPFKTYSLGMKQRLAIASALLSDPEILILDEPTNGLDPQGIAEIRELILDIAGQGKTIILASHLLDEVQKVCTHFAVLKQGEKIFHGTVAESLMGNEGVEVLADDTESLRKVIGTFPSFIDMKLNNVGRLEVQLSKETAIHEFHEYLIEKGIVLTHLAYINKSLEKQFLQLLSAKS</sequence>
<dbReference type="InterPro" id="IPR027417">
    <property type="entry name" value="P-loop_NTPase"/>
</dbReference>
<feature type="domain" description="ABC transporter" evidence="5">
    <location>
        <begin position="6"/>
        <end position="229"/>
    </location>
</feature>
<dbReference type="InterPro" id="IPR003439">
    <property type="entry name" value="ABC_transporter-like_ATP-bd"/>
</dbReference>
<dbReference type="STRING" id="1028.SAMN05661096_01600"/>
<evidence type="ECO:0000256" key="3">
    <source>
        <dbReference type="ARBA" id="ARBA00022741"/>
    </source>
</evidence>
<keyword evidence="4 6" id="KW-0067">ATP-binding</keyword>
<evidence type="ECO:0000256" key="4">
    <source>
        <dbReference type="ARBA" id="ARBA00022840"/>
    </source>
</evidence>
<dbReference type="InterPro" id="IPR017871">
    <property type="entry name" value="ABC_transporter-like_CS"/>
</dbReference>
<evidence type="ECO:0000259" key="5">
    <source>
        <dbReference type="PROSITE" id="PS50893"/>
    </source>
</evidence>
<proteinExistence type="inferred from homology"/>
<evidence type="ECO:0000313" key="7">
    <source>
        <dbReference type="Proteomes" id="UP000193804"/>
    </source>
</evidence>
<dbReference type="PANTHER" id="PTHR43335:SF2">
    <property type="entry name" value="ABC TRANSPORTER, ATP-BINDING PROTEIN"/>
    <property type="match status" value="1"/>
</dbReference>
<dbReference type="InterPro" id="IPR003593">
    <property type="entry name" value="AAA+_ATPase"/>
</dbReference>
<dbReference type="RefSeq" id="WP_085516541.1">
    <property type="nucleotide sequence ID" value="NZ_FXAW01000003.1"/>
</dbReference>
<reference evidence="7" key="1">
    <citation type="submission" date="2017-04" db="EMBL/GenBank/DDBJ databases">
        <authorList>
            <person name="Varghese N."/>
            <person name="Submissions S."/>
        </authorList>
    </citation>
    <scope>NUCLEOTIDE SEQUENCE [LARGE SCALE GENOMIC DNA]</scope>
    <source>
        <strain evidence="7">DSM 4125</strain>
    </source>
</reference>
<dbReference type="EMBL" id="FXAW01000003">
    <property type="protein sequence ID" value="SMG27430.1"/>
    <property type="molecule type" value="Genomic_DNA"/>
</dbReference>
<dbReference type="PROSITE" id="PS00211">
    <property type="entry name" value="ABC_TRANSPORTER_1"/>
    <property type="match status" value="1"/>
</dbReference>
<gene>
    <name evidence="6" type="ORF">SAMN05661096_01600</name>
</gene>
<comment type="similarity">
    <text evidence="1">Belongs to the ABC transporter superfamily.</text>
</comment>
<dbReference type="Gene3D" id="3.40.50.300">
    <property type="entry name" value="P-loop containing nucleotide triphosphate hydrolases"/>
    <property type="match status" value="1"/>
</dbReference>
<evidence type="ECO:0000256" key="2">
    <source>
        <dbReference type="ARBA" id="ARBA00022448"/>
    </source>
</evidence>
<evidence type="ECO:0000313" key="6">
    <source>
        <dbReference type="EMBL" id="SMG27430.1"/>
    </source>
</evidence>
<dbReference type="SUPFAM" id="SSF52540">
    <property type="entry name" value="P-loop containing nucleoside triphosphate hydrolases"/>
    <property type="match status" value="1"/>
</dbReference>
<dbReference type="PROSITE" id="PS50893">
    <property type="entry name" value="ABC_TRANSPORTER_2"/>
    <property type="match status" value="1"/>
</dbReference>
<dbReference type="SMART" id="SM00382">
    <property type="entry name" value="AAA"/>
    <property type="match status" value="1"/>
</dbReference>
<evidence type="ECO:0000256" key="1">
    <source>
        <dbReference type="ARBA" id="ARBA00005417"/>
    </source>
</evidence>
<keyword evidence="7" id="KW-1185">Reference proteome</keyword>
<dbReference type="GO" id="GO:0016887">
    <property type="term" value="F:ATP hydrolysis activity"/>
    <property type="evidence" value="ECO:0007669"/>
    <property type="project" value="InterPro"/>
</dbReference>
<organism evidence="6 7">
    <name type="scientific">Marivirga sericea</name>
    <dbReference type="NCBI Taxonomy" id="1028"/>
    <lineage>
        <taxon>Bacteria</taxon>
        <taxon>Pseudomonadati</taxon>
        <taxon>Bacteroidota</taxon>
        <taxon>Cytophagia</taxon>
        <taxon>Cytophagales</taxon>
        <taxon>Marivirgaceae</taxon>
        <taxon>Marivirga</taxon>
    </lineage>
</organism>